<reference evidence="1" key="2">
    <citation type="submission" date="2020-09" db="EMBL/GenBank/DDBJ databases">
        <authorList>
            <person name="Sun Q."/>
            <person name="Ohkuma M."/>
        </authorList>
    </citation>
    <scope>NUCLEOTIDE SEQUENCE</scope>
    <source>
        <strain evidence="1">JCM 4369</strain>
    </source>
</reference>
<proteinExistence type="predicted"/>
<comment type="caution">
    <text evidence="1">The sequence shown here is derived from an EMBL/GenBank/DDBJ whole genome shotgun (WGS) entry which is preliminary data.</text>
</comment>
<dbReference type="RefSeq" id="WP_191873400.1">
    <property type="nucleotide sequence ID" value="NZ_BMTD01000004.1"/>
</dbReference>
<accession>A0A918IBD8</accession>
<reference evidence="1" key="1">
    <citation type="journal article" date="2014" name="Int. J. Syst. Evol. Microbiol.">
        <title>Complete genome sequence of Corynebacterium casei LMG S-19264T (=DSM 44701T), isolated from a smear-ripened cheese.</title>
        <authorList>
            <consortium name="US DOE Joint Genome Institute (JGI-PGF)"/>
            <person name="Walter F."/>
            <person name="Albersmeier A."/>
            <person name="Kalinowski J."/>
            <person name="Ruckert C."/>
        </authorList>
    </citation>
    <scope>NUCLEOTIDE SEQUENCE</scope>
    <source>
        <strain evidence="1">JCM 4369</strain>
    </source>
</reference>
<evidence type="ECO:0000313" key="2">
    <source>
        <dbReference type="Proteomes" id="UP000618795"/>
    </source>
</evidence>
<dbReference type="Pfam" id="PF19457">
    <property type="entry name" value="DUF5994"/>
    <property type="match status" value="1"/>
</dbReference>
<organism evidence="1 2">
    <name type="scientific">Streptomyces filipinensis</name>
    <dbReference type="NCBI Taxonomy" id="66887"/>
    <lineage>
        <taxon>Bacteria</taxon>
        <taxon>Bacillati</taxon>
        <taxon>Actinomycetota</taxon>
        <taxon>Actinomycetes</taxon>
        <taxon>Kitasatosporales</taxon>
        <taxon>Streptomycetaceae</taxon>
        <taxon>Streptomyces</taxon>
    </lineage>
</organism>
<dbReference type="InterPro" id="IPR046036">
    <property type="entry name" value="DUF5994"/>
</dbReference>
<evidence type="ECO:0000313" key="1">
    <source>
        <dbReference type="EMBL" id="GGU89656.1"/>
    </source>
</evidence>
<keyword evidence="2" id="KW-1185">Reference proteome</keyword>
<protein>
    <submittedName>
        <fullName evidence="1">Uncharacterized protein</fullName>
    </submittedName>
</protein>
<dbReference type="EMBL" id="BMTD01000004">
    <property type="protein sequence ID" value="GGU89656.1"/>
    <property type="molecule type" value="Genomic_DNA"/>
</dbReference>
<sequence length="160" mass="17056">MTDSDARPVSRHLPSGVHEAVQPGCALLRLETTESREGVLDGAWWPRSRDIAAELPALLSALTGHLGPVTRVGLDTTAWEGLPTRIVVDDRVVHIDSFPLGDDTVLITRGDQDIFSLLVVPPDTAPEAARAAMAQAVRADNVTQANQILIDTGSAQVPPE</sequence>
<dbReference type="Proteomes" id="UP000618795">
    <property type="component" value="Unassembled WGS sequence"/>
</dbReference>
<gene>
    <name evidence="1" type="ORF">GCM10010260_24890</name>
</gene>
<name>A0A918IBD8_9ACTN</name>
<dbReference type="AlphaFoldDB" id="A0A918IBD8"/>